<dbReference type="EMBL" id="CP001135">
    <property type="protein sequence ID" value="ACY85873.1"/>
    <property type="molecule type" value="Genomic_DNA"/>
</dbReference>
<protein>
    <submittedName>
        <fullName evidence="2">Uncharacterized protein</fullName>
    </submittedName>
</protein>
<dbReference type="AlphaFoldDB" id="A0AAU8PB35"/>
<dbReference type="KEGG" id="etr:ETAE_3040"/>
<dbReference type="Proteomes" id="UP000002634">
    <property type="component" value="Chromosome"/>
</dbReference>
<evidence type="ECO:0000313" key="3">
    <source>
        <dbReference type="Proteomes" id="UP000002634"/>
    </source>
</evidence>
<keyword evidence="1" id="KW-0812">Transmembrane</keyword>
<reference evidence="2 3" key="1">
    <citation type="journal article" date="2009" name="PLoS ONE">
        <title>Genome sequence of the versatile fish pathogen Edwardsiella tarda provides insights into its adaptation to broad host ranges and intracellular niches.</title>
        <authorList>
            <person name="Wang Q."/>
            <person name="Yang M."/>
            <person name="Xiao J."/>
            <person name="Wu H."/>
            <person name="Wang X."/>
            <person name="Lv Y."/>
            <person name="Xu L."/>
            <person name="Zheng H."/>
            <person name="Wang S."/>
            <person name="Zhao G."/>
            <person name="Liu Q."/>
            <person name="Zhang Y."/>
        </authorList>
    </citation>
    <scope>NUCLEOTIDE SEQUENCE [LARGE SCALE GENOMIC DNA]</scope>
    <source>
        <strain evidence="3">EIB202 / CCTCC M208068</strain>
    </source>
</reference>
<evidence type="ECO:0000313" key="2">
    <source>
        <dbReference type="EMBL" id="ACY85873.1"/>
    </source>
</evidence>
<keyword evidence="1" id="KW-1133">Transmembrane helix</keyword>
<keyword evidence="1" id="KW-0472">Membrane</keyword>
<evidence type="ECO:0000256" key="1">
    <source>
        <dbReference type="SAM" id="Phobius"/>
    </source>
</evidence>
<keyword evidence="3" id="KW-1185">Reference proteome</keyword>
<gene>
    <name evidence="2" type="ordered locus">ETAE_3040</name>
</gene>
<accession>A0AAU8PB35</accession>
<feature type="transmembrane region" description="Helical" evidence="1">
    <location>
        <begin position="26"/>
        <end position="47"/>
    </location>
</feature>
<name>A0AAU8PB35_EDWPI</name>
<sequence>MISTHRYYLKLYTYNIKIQKMHKLRFFNCFLFIFYIFIPQHVHLLHFDI</sequence>
<proteinExistence type="predicted"/>
<organism evidence="2 3">
    <name type="scientific">Edwardsiella piscicida</name>
    <dbReference type="NCBI Taxonomy" id="1263550"/>
    <lineage>
        <taxon>Bacteria</taxon>
        <taxon>Pseudomonadati</taxon>
        <taxon>Pseudomonadota</taxon>
        <taxon>Gammaproteobacteria</taxon>
        <taxon>Enterobacterales</taxon>
        <taxon>Hafniaceae</taxon>
        <taxon>Edwardsiella</taxon>
    </lineage>
</organism>